<comment type="cofactor">
    <cofactor evidence="1 16">
        <name>Mg(2+)</name>
        <dbReference type="ChEBI" id="CHEBI:18420"/>
    </cofactor>
</comment>
<keyword evidence="5 16" id="KW-0540">Nuclease</keyword>
<evidence type="ECO:0000256" key="14">
    <source>
        <dbReference type="ARBA" id="ARBA00023254"/>
    </source>
</evidence>
<dbReference type="OrthoDB" id="5963188at2759"/>
<feature type="domain" description="ERCC4" evidence="18">
    <location>
        <begin position="583"/>
        <end position="680"/>
    </location>
</feature>
<sequence length="872" mass="97878">MDSFTDHKHIFATILDEQRRAQEGNDRSNYGLTLRRAYRAVTDYPHAVYHPDQLSQLKFIGPAIMKMVHGKFKKYCSENGLEYPNDELKNLPLDATGLAACSVLKNGGGGGGGGGSSRSNSRSSTAGGSSRSGTIGSKRGRKKTTTAAATVTAPDYKDTLTVLIEQEYQILSSRDNNLARPLKRALDNIRKYPGDIYHPNQLAYLQSVGPKIVQIISDRLKTFCEENGKPYPSDSLKDVPLGGILDVNALIPESTSTVGTGGRKRKTTNTNAVAVTASAQDYREVLATLAEDEFNTRSQLTPQTALPFKRATDSIKNYPCEIYHPNQLMYLKNIGSRVVEEISQRLKIYCEQNNKPYPSEELKDMPLGGILEDHLSAPTTKTKRRKTTSKASSTKKPKDYVPKKDSGGYAIMLALHKHDPERQGLTKDDLIRVAAKYCSAGFNSNPSTGQFYSAWNSMKTLVNKDYVKAYGRPMYYTLTDEGYRVAGDMWVVHKNWEERERALLAGSSSPLIHNSGINGGSKTPVARNNGDTNKQNKSQLSMALNDDMMILSSSPVASANTMSGGTYNGVSYTLWNSHEYEILPMIDNREVKSQKDRDFFPNGLSTHGIQNITKDLPVGDGIWVARHKRTQQLAVLDFIYERKRLDDFKESIKDGRFREQKLRLTRTGLKRIYYFVEEQMSSDVSTFAEALQTCMAMNITYSDIHIKRTKDINDTLLLIIEMTKSIKKYYKHKTLAVIEPRDFNSQAEFAGVLNDFREKFKKTDYTSGSTNKQQVESVYHYQAFHTILGKTTMISVKELFLKMLLTIRGISLEKAVCIQQIYKTPRGLLQAFEKFDGKKETMVSDSTKLEIGARKIGPALSRKIYLAWSDEM</sequence>
<dbReference type="InterPro" id="IPR010996">
    <property type="entry name" value="HHH_MUS81"/>
</dbReference>
<comment type="subcellular location">
    <subcellularLocation>
        <location evidence="2 16">Nucleus</location>
    </subcellularLocation>
</comment>
<dbReference type="GO" id="GO:0005634">
    <property type="term" value="C:nucleus"/>
    <property type="evidence" value="ECO:0007669"/>
    <property type="project" value="UniProtKB-SubCell"/>
</dbReference>
<dbReference type="SUPFAM" id="SSF47802">
    <property type="entry name" value="DNA polymerase beta, N-terminal domain-like"/>
    <property type="match status" value="3"/>
</dbReference>
<dbReference type="FunFam" id="3.40.50.10130:FF:000005">
    <property type="entry name" value="crossover junction endonuclease MUS81 isoform X1"/>
    <property type="match status" value="1"/>
</dbReference>
<keyword evidence="8 16" id="KW-0227">DNA damage</keyword>
<keyword evidence="12 16" id="KW-0234">DNA repair</keyword>
<dbReference type="EC" id="3.1.22.-" evidence="16"/>
<dbReference type="InterPro" id="IPR042530">
    <property type="entry name" value="EME1/EME2_C"/>
</dbReference>
<feature type="region of interest" description="Disordered" evidence="17">
    <location>
        <begin position="514"/>
        <end position="534"/>
    </location>
</feature>
<dbReference type="GO" id="GO:0048476">
    <property type="term" value="C:Holliday junction resolvase complex"/>
    <property type="evidence" value="ECO:0007669"/>
    <property type="project" value="UniProtKB-UniRule"/>
</dbReference>
<dbReference type="PANTHER" id="PTHR13451">
    <property type="entry name" value="CLASS II CROSSOVER JUNCTION ENDONUCLEASE MUS81"/>
    <property type="match status" value="1"/>
</dbReference>
<protein>
    <recommendedName>
        <fullName evidence="4 16">Crossover junction endonuclease MUS81</fullName>
        <ecNumber evidence="16">3.1.22.-</ecNumber>
    </recommendedName>
</protein>
<keyword evidence="13 16" id="KW-0539">Nucleus</keyword>
<dbReference type="InterPro" id="IPR033309">
    <property type="entry name" value="Mus81"/>
</dbReference>
<dbReference type="FunFam" id="1.10.10.10:FF:000307">
    <property type="entry name" value="Crossover junction endonuclease MUS81"/>
    <property type="match status" value="1"/>
</dbReference>
<dbReference type="Pfam" id="PF02732">
    <property type="entry name" value="ERCC4"/>
    <property type="match status" value="1"/>
</dbReference>
<feature type="region of interest" description="Disordered" evidence="17">
    <location>
        <begin position="108"/>
        <end position="149"/>
    </location>
</feature>
<dbReference type="GO" id="GO:0006308">
    <property type="term" value="P:DNA catabolic process"/>
    <property type="evidence" value="ECO:0007669"/>
    <property type="project" value="UniProtKB-UniRule"/>
</dbReference>
<dbReference type="Gene3D" id="1.10.150.110">
    <property type="entry name" value="DNA polymerase beta, N-terminal domain-like"/>
    <property type="match status" value="3"/>
</dbReference>
<dbReference type="InterPro" id="IPR047416">
    <property type="entry name" value="XPF_nuclease_Mus81"/>
</dbReference>
<evidence type="ECO:0000256" key="12">
    <source>
        <dbReference type="ARBA" id="ARBA00023204"/>
    </source>
</evidence>
<dbReference type="Pfam" id="PF21292">
    <property type="entry name" value="EME1-MUS81_C"/>
    <property type="match status" value="1"/>
</dbReference>
<keyword evidence="7 16" id="KW-0255">Endonuclease</keyword>
<evidence type="ECO:0000256" key="16">
    <source>
        <dbReference type="RuleBase" id="RU369042"/>
    </source>
</evidence>
<name>A0A9W7DD36_AMBMO</name>
<dbReference type="Gene3D" id="1.10.10.10">
    <property type="entry name" value="Winged helix-like DNA-binding domain superfamily/Winged helix DNA-binding domain"/>
    <property type="match status" value="1"/>
</dbReference>
<evidence type="ECO:0000256" key="4">
    <source>
        <dbReference type="ARBA" id="ARBA00017114"/>
    </source>
</evidence>
<dbReference type="CDD" id="cd20074">
    <property type="entry name" value="XPF_nuclease_Mus81"/>
    <property type="match status" value="1"/>
</dbReference>
<evidence type="ECO:0000256" key="17">
    <source>
        <dbReference type="SAM" id="MobiDB-lite"/>
    </source>
</evidence>
<evidence type="ECO:0000256" key="5">
    <source>
        <dbReference type="ARBA" id="ARBA00022722"/>
    </source>
</evidence>
<evidence type="ECO:0000259" key="18">
    <source>
        <dbReference type="SMART" id="SM00891"/>
    </source>
</evidence>
<keyword evidence="20" id="KW-1185">Reference proteome</keyword>
<dbReference type="SMART" id="SM00891">
    <property type="entry name" value="ERCC4"/>
    <property type="match status" value="1"/>
</dbReference>
<dbReference type="PANTHER" id="PTHR13451:SF0">
    <property type="entry name" value="CROSSOVER JUNCTION ENDONUCLEASE MUS81"/>
    <property type="match status" value="1"/>
</dbReference>
<keyword evidence="6 16" id="KW-0479">Metal-binding</keyword>
<accession>A0A9W7DD36</accession>
<dbReference type="InterPro" id="IPR027421">
    <property type="entry name" value="DNA_pol_lamdba_lyase_dom_sf"/>
</dbReference>
<evidence type="ECO:0000256" key="6">
    <source>
        <dbReference type="ARBA" id="ARBA00022723"/>
    </source>
</evidence>
<dbReference type="SUPFAM" id="SSF52980">
    <property type="entry name" value="Restriction endonuclease-like"/>
    <property type="match status" value="1"/>
</dbReference>
<comment type="caution">
    <text evidence="19">The sequence shown here is derived from an EMBL/GenBank/DDBJ whole genome shotgun (WGS) entry which is preliminary data.</text>
</comment>
<dbReference type="InterPro" id="IPR006166">
    <property type="entry name" value="ERCC4_domain"/>
</dbReference>
<evidence type="ECO:0000256" key="1">
    <source>
        <dbReference type="ARBA" id="ARBA00001946"/>
    </source>
</evidence>
<feature type="compositionally biased region" description="Low complexity" evidence="17">
    <location>
        <begin position="117"/>
        <end position="137"/>
    </location>
</feature>
<dbReference type="GO" id="GO:0000727">
    <property type="term" value="P:double-strand break repair via break-induced replication"/>
    <property type="evidence" value="ECO:0007669"/>
    <property type="project" value="UniProtKB-UniRule"/>
</dbReference>
<evidence type="ECO:0000256" key="2">
    <source>
        <dbReference type="ARBA" id="ARBA00004123"/>
    </source>
</evidence>
<comment type="subunit">
    <text evidence="16">Interacts with EME1.</text>
</comment>
<evidence type="ECO:0000256" key="7">
    <source>
        <dbReference type="ARBA" id="ARBA00022759"/>
    </source>
</evidence>
<dbReference type="GO" id="GO:0008821">
    <property type="term" value="F:crossover junction DNA endonuclease activity"/>
    <property type="evidence" value="ECO:0007669"/>
    <property type="project" value="UniProtKB-UniRule"/>
</dbReference>
<dbReference type="GO" id="GO:0048257">
    <property type="term" value="F:3'-flap endonuclease activity"/>
    <property type="evidence" value="ECO:0007669"/>
    <property type="project" value="TreeGrafter"/>
</dbReference>
<evidence type="ECO:0000256" key="13">
    <source>
        <dbReference type="ARBA" id="ARBA00023242"/>
    </source>
</evidence>
<feature type="region of interest" description="Disordered" evidence="17">
    <location>
        <begin position="374"/>
        <end position="399"/>
    </location>
</feature>
<organism evidence="19 20">
    <name type="scientific">Ambrosiozyma monospora</name>
    <name type="common">Yeast</name>
    <name type="synonym">Endomycopsis monosporus</name>
    <dbReference type="NCBI Taxonomy" id="43982"/>
    <lineage>
        <taxon>Eukaryota</taxon>
        <taxon>Fungi</taxon>
        <taxon>Dikarya</taxon>
        <taxon>Ascomycota</taxon>
        <taxon>Saccharomycotina</taxon>
        <taxon>Pichiomycetes</taxon>
        <taxon>Pichiales</taxon>
        <taxon>Pichiaceae</taxon>
        <taxon>Ambrosiozyma</taxon>
    </lineage>
</organism>
<evidence type="ECO:0000313" key="20">
    <source>
        <dbReference type="Proteomes" id="UP001165063"/>
    </source>
</evidence>
<evidence type="ECO:0000313" key="19">
    <source>
        <dbReference type="EMBL" id="GMG19718.1"/>
    </source>
</evidence>
<comment type="function">
    <text evidence="15 16">Interacts with EME1 to form a DNA structure-specific endonuclease with substrate preference for branched DNA structures with a 5'-end at the branch nick. Typical substrates include 3'-flap structures, D-loops, replication forks and nicked Holliday junctions. May be required in mitosis for the processing of stalled or collapsed replication fork intermediates. May be required in meiosis for the repair of meiosis-specific double strand breaks subsequent to single-end invasion (SEI).</text>
</comment>
<dbReference type="GO" id="GO:0046872">
    <property type="term" value="F:metal ion binding"/>
    <property type="evidence" value="ECO:0007669"/>
    <property type="project" value="UniProtKB-UniRule"/>
</dbReference>
<dbReference type="Gene3D" id="3.40.50.10130">
    <property type="match status" value="1"/>
</dbReference>
<evidence type="ECO:0000256" key="8">
    <source>
        <dbReference type="ARBA" id="ARBA00022763"/>
    </source>
</evidence>
<proteinExistence type="inferred from homology"/>
<dbReference type="GO" id="GO:0031573">
    <property type="term" value="P:mitotic intra-S DNA damage checkpoint signaling"/>
    <property type="evidence" value="ECO:0007669"/>
    <property type="project" value="TreeGrafter"/>
</dbReference>
<dbReference type="CDD" id="cd21036">
    <property type="entry name" value="WH_MUS81"/>
    <property type="match status" value="1"/>
</dbReference>
<reference evidence="19" key="1">
    <citation type="submission" date="2023-04" db="EMBL/GenBank/DDBJ databases">
        <title>Ambrosiozyma monospora NBRC 1965.</title>
        <authorList>
            <person name="Ichikawa N."/>
            <person name="Sato H."/>
            <person name="Tonouchi N."/>
        </authorList>
    </citation>
    <scope>NUCLEOTIDE SEQUENCE</scope>
    <source>
        <strain evidence="19">NBRC 1965</strain>
    </source>
</reference>
<keyword evidence="11 16" id="KW-0233">DNA recombination</keyword>
<evidence type="ECO:0000256" key="11">
    <source>
        <dbReference type="ARBA" id="ARBA00023172"/>
    </source>
</evidence>
<dbReference type="EMBL" id="BSXU01000189">
    <property type="protein sequence ID" value="GMG19718.1"/>
    <property type="molecule type" value="Genomic_DNA"/>
</dbReference>
<evidence type="ECO:0000256" key="15">
    <source>
        <dbReference type="ARBA" id="ARBA00058015"/>
    </source>
</evidence>
<dbReference type="InterPro" id="IPR011335">
    <property type="entry name" value="Restrct_endonuc-II-like"/>
</dbReference>
<evidence type="ECO:0000256" key="10">
    <source>
        <dbReference type="ARBA" id="ARBA00022842"/>
    </source>
</evidence>
<keyword evidence="10 16" id="KW-0460">Magnesium</keyword>
<evidence type="ECO:0000256" key="9">
    <source>
        <dbReference type="ARBA" id="ARBA00022801"/>
    </source>
</evidence>
<keyword evidence="14" id="KW-0469">Meiosis</keyword>
<dbReference type="GO" id="GO:0003677">
    <property type="term" value="F:DNA binding"/>
    <property type="evidence" value="ECO:0007669"/>
    <property type="project" value="UniProtKB-UniRule"/>
</dbReference>
<dbReference type="GO" id="GO:0000712">
    <property type="term" value="P:resolution of meiotic recombination intermediates"/>
    <property type="evidence" value="ECO:0007669"/>
    <property type="project" value="TreeGrafter"/>
</dbReference>
<dbReference type="AlphaFoldDB" id="A0A9W7DD36"/>
<dbReference type="Pfam" id="PF21136">
    <property type="entry name" value="WHD_MUS81"/>
    <property type="match status" value="1"/>
</dbReference>
<evidence type="ECO:0000256" key="3">
    <source>
        <dbReference type="ARBA" id="ARBA00010015"/>
    </source>
</evidence>
<gene>
    <name evidence="19" type="ORF">Amon01_000068000</name>
</gene>
<keyword evidence="9 16" id="KW-0378">Hydrolase</keyword>
<dbReference type="Pfam" id="PF14716">
    <property type="entry name" value="HHH_8"/>
    <property type="match status" value="2"/>
</dbReference>
<comment type="similarity">
    <text evidence="3 16">Belongs to the XPF family.</text>
</comment>
<dbReference type="InterPro" id="IPR036388">
    <property type="entry name" value="WH-like_DNA-bd_sf"/>
</dbReference>
<dbReference type="Proteomes" id="UP001165063">
    <property type="component" value="Unassembled WGS sequence"/>
</dbReference>
<dbReference type="Gene3D" id="1.10.150.670">
    <property type="entry name" value="Crossover junction endonuclease EME1, DNA-binding domain"/>
    <property type="match status" value="1"/>
</dbReference>
<dbReference type="InterPro" id="IPR047417">
    <property type="entry name" value="WHD_MUS81"/>
</dbReference>